<proteinExistence type="predicted"/>
<accession>A0AAQ2HF90</accession>
<dbReference type="SUPFAM" id="SSF142433">
    <property type="entry name" value="CinA-like"/>
    <property type="match status" value="1"/>
</dbReference>
<dbReference type="InterPro" id="IPR036653">
    <property type="entry name" value="CinA-like_C"/>
</dbReference>
<dbReference type="AlphaFoldDB" id="A0AAQ2HF90"/>
<evidence type="ECO:0000313" key="3">
    <source>
        <dbReference type="Proteomes" id="UP000297403"/>
    </source>
</evidence>
<gene>
    <name evidence="2" type="ORF">E3O49_12485</name>
</gene>
<dbReference type="Gene3D" id="3.90.950.20">
    <property type="entry name" value="CinA-like"/>
    <property type="match status" value="1"/>
</dbReference>
<comment type="caution">
    <text evidence="2">The sequence shown here is derived from an EMBL/GenBank/DDBJ whole genome shotgun (WGS) entry which is preliminary data.</text>
</comment>
<dbReference type="InterPro" id="IPR008136">
    <property type="entry name" value="CinA_C"/>
</dbReference>
<dbReference type="EMBL" id="SOFY01000068">
    <property type="protein sequence ID" value="TFC43838.1"/>
    <property type="molecule type" value="Genomic_DNA"/>
</dbReference>
<organism evidence="2 3">
    <name type="scientific">Cryobacterium shii</name>
    <dbReference type="NCBI Taxonomy" id="1259235"/>
    <lineage>
        <taxon>Bacteria</taxon>
        <taxon>Bacillati</taxon>
        <taxon>Actinomycetota</taxon>
        <taxon>Actinomycetes</taxon>
        <taxon>Micrococcales</taxon>
        <taxon>Microbacteriaceae</taxon>
        <taxon>Cryobacterium</taxon>
    </lineage>
</organism>
<evidence type="ECO:0000259" key="1">
    <source>
        <dbReference type="Pfam" id="PF02464"/>
    </source>
</evidence>
<dbReference type="NCBIfam" id="TIGR00199">
    <property type="entry name" value="PncC_domain"/>
    <property type="match status" value="1"/>
</dbReference>
<dbReference type="RefSeq" id="WP_134365983.1">
    <property type="nucleotide sequence ID" value="NZ_SOFY01000068.1"/>
</dbReference>
<evidence type="ECO:0000313" key="2">
    <source>
        <dbReference type="EMBL" id="TFC43838.1"/>
    </source>
</evidence>
<name>A0AAQ2HF90_9MICO</name>
<reference evidence="2 3" key="1">
    <citation type="submission" date="2019-03" db="EMBL/GenBank/DDBJ databases">
        <title>Genomics of glacier-inhabiting Cryobacterium strains.</title>
        <authorList>
            <person name="Liu Q."/>
            <person name="Xin Y.-H."/>
        </authorList>
    </citation>
    <scope>NUCLEOTIDE SEQUENCE [LARGE SCALE GENOMIC DNA]</scope>
    <source>
        <strain evidence="3">TMT1-22</strain>
    </source>
</reference>
<sequence length="187" mass="19079">MPDEPSLSAPPLPEPLLSQPSAATDATALLIADLTRLHLTLAVAESLTGGALAAELIRIPGASVVVNGAVVAYQTELKHSLLGVDRALLAEHGPVHPDVARQMAAGARTRLAVGGRDADIGVATTGVASPDAQSGHAPGTVFLGLSRGSESWAVELRLDGDRAGIRAGTVARAVEAVRQLLARETVE</sequence>
<keyword evidence="3" id="KW-1185">Reference proteome</keyword>
<dbReference type="Proteomes" id="UP000297403">
    <property type="component" value="Unassembled WGS sequence"/>
</dbReference>
<feature type="domain" description="CinA C-terminal" evidence="1">
    <location>
        <begin position="28"/>
        <end position="181"/>
    </location>
</feature>
<protein>
    <submittedName>
        <fullName evidence="2">CinA family protein</fullName>
    </submittedName>
</protein>
<dbReference type="Pfam" id="PF02464">
    <property type="entry name" value="CinA"/>
    <property type="match status" value="1"/>
</dbReference>